<dbReference type="InterPro" id="IPR036598">
    <property type="entry name" value="GOLD_dom_sf"/>
</dbReference>
<reference evidence="2" key="1">
    <citation type="submission" date="2020-08" db="EMBL/GenBank/DDBJ databases">
        <title>Multicomponent nature underlies the extraordinary mechanical properties of spider dragline silk.</title>
        <authorList>
            <person name="Kono N."/>
            <person name="Nakamura H."/>
            <person name="Mori M."/>
            <person name="Yoshida Y."/>
            <person name="Ohtoshi R."/>
            <person name="Malay A.D."/>
            <person name="Moran D.A.P."/>
            <person name="Tomita M."/>
            <person name="Numata K."/>
            <person name="Arakawa K."/>
        </authorList>
    </citation>
    <scope>NUCLEOTIDE SEQUENCE</scope>
</reference>
<keyword evidence="3" id="KW-1185">Reference proteome</keyword>
<evidence type="ECO:0000313" key="3">
    <source>
        <dbReference type="Proteomes" id="UP000887159"/>
    </source>
</evidence>
<evidence type="ECO:0000313" key="2">
    <source>
        <dbReference type="EMBL" id="GFY07770.1"/>
    </source>
</evidence>
<dbReference type="Gene3D" id="2.60.120.680">
    <property type="entry name" value="GOLD domain"/>
    <property type="match status" value="1"/>
</dbReference>
<dbReference type="InterPro" id="IPR051064">
    <property type="entry name" value="SEC14/CRAL-TRIO_domain"/>
</dbReference>
<dbReference type="EMBL" id="BMAU01021277">
    <property type="protein sequence ID" value="GFY07770.1"/>
    <property type="molecule type" value="Genomic_DNA"/>
</dbReference>
<dbReference type="GO" id="GO:0005737">
    <property type="term" value="C:cytoplasm"/>
    <property type="evidence" value="ECO:0007669"/>
    <property type="project" value="TreeGrafter"/>
</dbReference>
<organism evidence="2 3">
    <name type="scientific">Trichonephila clavipes</name>
    <name type="common">Golden silk orbweaver</name>
    <name type="synonym">Nephila clavipes</name>
    <dbReference type="NCBI Taxonomy" id="2585209"/>
    <lineage>
        <taxon>Eukaryota</taxon>
        <taxon>Metazoa</taxon>
        <taxon>Ecdysozoa</taxon>
        <taxon>Arthropoda</taxon>
        <taxon>Chelicerata</taxon>
        <taxon>Arachnida</taxon>
        <taxon>Araneae</taxon>
        <taxon>Araneomorphae</taxon>
        <taxon>Entelegynae</taxon>
        <taxon>Araneoidea</taxon>
        <taxon>Nephilidae</taxon>
        <taxon>Trichonephila</taxon>
    </lineage>
</organism>
<dbReference type="SUPFAM" id="SSF101576">
    <property type="entry name" value="Supernatant protein factor (SPF), C-terminal domain"/>
    <property type="match status" value="1"/>
</dbReference>
<feature type="compositionally biased region" description="Polar residues" evidence="1">
    <location>
        <begin position="208"/>
        <end position="226"/>
    </location>
</feature>
<comment type="caution">
    <text evidence="2">The sequence shown here is derived from an EMBL/GenBank/DDBJ whole genome shotgun (WGS) entry which is preliminary data.</text>
</comment>
<gene>
    <name evidence="2" type="primary">Sec14l1</name>
    <name evidence="2" type="ORF">TNCV_4133671</name>
</gene>
<feature type="region of interest" description="Disordered" evidence="1">
    <location>
        <begin position="206"/>
        <end position="226"/>
    </location>
</feature>
<dbReference type="AlphaFoldDB" id="A0A8X6SAQ6"/>
<evidence type="ECO:0000256" key="1">
    <source>
        <dbReference type="SAM" id="MobiDB-lite"/>
    </source>
</evidence>
<accession>A0A8X6SAQ6</accession>
<sequence length="226" mass="25138">MKITPLKVLRIDADKTLRPSVAFQFSEDPVPVPKKVSVGVGKRENLAHSVTVVLSITDKGSVICWDFDVMKDDVSFCVFRTQQPLPPLEKEQNEEELQGCGHPSLPLGMLNLETPVHSVIPKDWILGKDYFLVETALTCKDGESVQGSHVTRVEGTYILQWKHVDTVHHHSFDFPLTSHKSKVMYYYEVLKSQDYKGSMSSLQSSHSGTTCASTGEQSGISSCPSR</sequence>
<dbReference type="PANTHER" id="PTHR23324:SF66">
    <property type="entry name" value="PROTEIN REAL-TIME"/>
    <property type="match status" value="1"/>
</dbReference>
<protein>
    <submittedName>
        <fullName evidence="2">SEC14-like protein 1</fullName>
    </submittedName>
</protein>
<proteinExistence type="predicted"/>
<dbReference type="PANTHER" id="PTHR23324">
    <property type="entry name" value="SEC14 RELATED PROTEIN"/>
    <property type="match status" value="1"/>
</dbReference>
<name>A0A8X6SAQ6_TRICX</name>
<dbReference type="Proteomes" id="UP000887159">
    <property type="component" value="Unassembled WGS sequence"/>
</dbReference>